<reference evidence="2 3" key="1">
    <citation type="submission" date="2017-02" db="EMBL/GenBank/DDBJ databases">
        <authorList>
            <person name="Peterson S.W."/>
        </authorList>
    </citation>
    <scope>NUCLEOTIDE SEQUENCE [LARGE SCALE GENOMIC DNA]</scope>
    <source>
        <strain evidence="2 3">DSM 25262</strain>
    </source>
</reference>
<dbReference type="Proteomes" id="UP000190961">
    <property type="component" value="Unassembled WGS sequence"/>
</dbReference>
<feature type="domain" description="AMP-dependent synthetase/ligase" evidence="1">
    <location>
        <begin position="89"/>
        <end position="289"/>
    </location>
</feature>
<dbReference type="GO" id="GO:0016874">
    <property type="term" value="F:ligase activity"/>
    <property type="evidence" value="ECO:0007669"/>
    <property type="project" value="UniProtKB-KW"/>
</dbReference>
<dbReference type="Gene3D" id="3.30.300.30">
    <property type="match status" value="1"/>
</dbReference>
<dbReference type="InterPro" id="IPR042099">
    <property type="entry name" value="ANL_N_sf"/>
</dbReference>
<organism evidence="2 3">
    <name type="scientific">Ohtaekwangia koreensis</name>
    <dbReference type="NCBI Taxonomy" id="688867"/>
    <lineage>
        <taxon>Bacteria</taxon>
        <taxon>Pseudomonadati</taxon>
        <taxon>Bacteroidota</taxon>
        <taxon>Cytophagia</taxon>
        <taxon>Cytophagales</taxon>
        <taxon>Fulvivirgaceae</taxon>
        <taxon>Ohtaekwangia</taxon>
    </lineage>
</organism>
<evidence type="ECO:0000313" key="3">
    <source>
        <dbReference type="Proteomes" id="UP000190961"/>
    </source>
</evidence>
<keyword evidence="3" id="KW-1185">Reference proteome</keyword>
<evidence type="ECO:0000259" key="1">
    <source>
        <dbReference type="Pfam" id="PF00501"/>
    </source>
</evidence>
<gene>
    <name evidence="2" type="ORF">SAMN05660236_1156</name>
</gene>
<proteinExistence type="predicted"/>
<name>A0A1T5JJ96_9BACT</name>
<accession>A0A1T5JJ96</accession>
<dbReference type="PANTHER" id="PTHR43845">
    <property type="entry name" value="BLR5969 PROTEIN"/>
    <property type="match status" value="1"/>
</dbReference>
<dbReference type="RefSeq" id="WP_079685715.1">
    <property type="nucleotide sequence ID" value="NZ_FUZU01000001.1"/>
</dbReference>
<dbReference type="OrthoDB" id="580775at2"/>
<dbReference type="PANTHER" id="PTHR43845:SF1">
    <property type="entry name" value="BLR5969 PROTEIN"/>
    <property type="match status" value="1"/>
</dbReference>
<dbReference type="Gene3D" id="3.40.50.12780">
    <property type="entry name" value="N-terminal domain of ligase-like"/>
    <property type="match status" value="1"/>
</dbReference>
<dbReference type="SUPFAM" id="SSF56801">
    <property type="entry name" value="Acetyl-CoA synthetase-like"/>
    <property type="match status" value="1"/>
</dbReference>
<dbReference type="STRING" id="688867.SAMN05660236_1156"/>
<dbReference type="Pfam" id="PF00501">
    <property type="entry name" value="AMP-binding"/>
    <property type="match status" value="1"/>
</dbReference>
<keyword evidence="2" id="KW-0436">Ligase</keyword>
<dbReference type="InterPro" id="IPR045851">
    <property type="entry name" value="AMP-bd_C_sf"/>
</dbReference>
<dbReference type="AlphaFoldDB" id="A0A1T5JJ96"/>
<dbReference type="EMBL" id="FUZU01000001">
    <property type="protein sequence ID" value="SKC51489.1"/>
    <property type="molecule type" value="Genomic_DNA"/>
</dbReference>
<dbReference type="InterPro" id="IPR000873">
    <property type="entry name" value="AMP-dep_synth/lig_dom"/>
</dbReference>
<sequence length="431" mass="48209">MKHTPEIEFKSKAEIKRFQEGKLQGLLVYLKEYSLFYQRHFAKNNIDIAAIKSLEDLVNIPATTKDDLQQYNWDFLCVPKSEIVEFASTSGTLGKPVTLALTDSDLHRLAYNECISFACADGTQDDLYQLMLTLDRQFMAGIAYYEGIRKLGAGLVRVGPGLPAMQWETIERLNPTTLVAVPSFIVKLIEFAKQNGIDPNKSSVKKAICIGEGLRTGSFDLNIIGQRIKDSWNIQLYSTYASTEMQTAFTECTHGAGGHHHPELLILEVIGDDGMPVSNGRPGEVTITTLGVQGMPLLRYKTGDIAVAYTEPCACGRTTSRLGPVLGRKQQLIKLKGTTIYPPGVFELLNEMSSIRDYVVEASTGELGTDELKLHLLVSEEMKEDIKQKLFAIFQARLRVVPEIYFATAQELEKLQFGKIDRKIRKFIDNR</sequence>
<evidence type="ECO:0000313" key="2">
    <source>
        <dbReference type="EMBL" id="SKC51489.1"/>
    </source>
</evidence>
<protein>
    <submittedName>
        <fullName evidence="2">Phenylacetate-CoA ligase</fullName>
    </submittedName>
</protein>